<gene>
    <name evidence="4" type="ORF">D2L64_06820</name>
</gene>
<comment type="caution">
    <text evidence="4">The sequence shown here is derived from an EMBL/GenBank/DDBJ whole genome shotgun (WGS) entry which is preliminary data.</text>
</comment>
<dbReference type="InterPro" id="IPR051121">
    <property type="entry name" value="FAH"/>
</dbReference>
<dbReference type="InterPro" id="IPR036663">
    <property type="entry name" value="Fumarylacetoacetase_C_sf"/>
</dbReference>
<dbReference type="SUPFAM" id="SSF56529">
    <property type="entry name" value="FAH"/>
    <property type="match status" value="1"/>
</dbReference>
<organism evidence="4 5">
    <name type="scientific">Micromonospora radicis</name>
    <dbReference type="NCBI Taxonomy" id="1894971"/>
    <lineage>
        <taxon>Bacteria</taxon>
        <taxon>Bacillati</taxon>
        <taxon>Actinomycetota</taxon>
        <taxon>Actinomycetes</taxon>
        <taxon>Micromonosporales</taxon>
        <taxon>Micromonosporaceae</taxon>
        <taxon>Micromonospora</taxon>
    </lineage>
</organism>
<evidence type="ECO:0000256" key="1">
    <source>
        <dbReference type="ARBA" id="ARBA00010211"/>
    </source>
</evidence>
<protein>
    <submittedName>
        <fullName evidence="4">Fumarylacetoacetate hydrolase family protein</fullName>
    </submittedName>
</protein>
<feature type="domain" description="Fumarylacetoacetase-like C-terminal" evidence="3">
    <location>
        <begin position="81"/>
        <end position="287"/>
    </location>
</feature>
<dbReference type="PANTHER" id="PTHR42796:SF4">
    <property type="entry name" value="FUMARYLACETOACETATE HYDROLASE DOMAIN-CONTAINING PROTEIN 2A"/>
    <property type="match status" value="1"/>
</dbReference>
<keyword evidence="5" id="KW-1185">Reference proteome</keyword>
<name>A0A418MY50_9ACTN</name>
<dbReference type="Pfam" id="PF01557">
    <property type="entry name" value="FAA_hydrolase"/>
    <property type="match status" value="1"/>
</dbReference>
<dbReference type="EMBL" id="QXEC01000004">
    <property type="protein sequence ID" value="RIV40029.1"/>
    <property type="molecule type" value="Genomic_DNA"/>
</dbReference>
<keyword evidence="2" id="KW-0479">Metal-binding</keyword>
<proteinExistence type="inferred from homology"/>
<dbReference type="GO" id="GO:0016787">
    <property type="term" value="F:hydrolase activity"/>
    <property type="evidence" value="ECO:0007669"/>
    <property type="project" value="UniProtKB-KW"/>
</dbReference>
<evidence type="ECO:0000313" key="5">
    <source>
        <dbReference type="Proteomes" id="UP000283832"/>
    </source>
</evidence>
<dbReference type="GO" id="GO:0046872">
    <property type="term" value="F:metal ion binding"/>
    <property type="evidence" value="ECO:0007669"/>
    <property type="project" value="UniProtKB-KW"/>
</dbReference>
<dbReference type="PANTHER" id="PTHR42796">
    <property type="entry name" value="FUMARYLACETOACETATE HYDROLASE DOMAIN-CONTAINING PROTEIN 2A-RELATED"/>
    <property type="match status" value="1"/>
</dbReference>
<evidence type="ECO:0000313" key="4">
    <source>
        <dbReference type="EMBL" id="RIV40029.1"/>
    </source>
</evidence>
<dbReference type="InterPro" id="IPR011234">
    <property type="entry name" value="Fumarylacetoacetase-like_C"/>
</dbReference>
<sequence>MRICNHDGRLILIPADHPVTDVPETAVDVERASGGRFGSDPQGVFSDWAAFRAWCEESTAEPDVKIDVEKLGPPVPAPRQIFAIGLNYLAHAVESRMEGAAVPPTFTKFVSCLTGPYASVTLPSANVDFEVELVVAISRTAHKVAAEDAWDHVAGLMVGQDLSERKVQLQPPVPQFSLGKSYPGFGPTGPWLITPEEVGRTEDVNNLRISSAIDGVTMQDDTTAQMILNVADLIAHLSSICTLMPGDLIFTGTPSGVGQAREPQRFLRPGEVLVSTIAGVGQLRTSLVAAEI</sequence>
<keyword evidence="4" id="KW-0378">Hydrolase</keyword>
<dbReference type="AlphaFoldDB" id="A0A418MY50"/>
<accession>A0A418MY50</accession>
<dbReference type="RefSeq" id="WP_119573837.1">
    <property type="nucleotide sequence ID" value="NZ_QXEC01000004.1"/>
</dbReference>
<dbReference type="OrthoDB" id="2273115at2"/>
<evidence type="ECO:0000259" key="3">
    <source>
        <dbReference type="Pfam" id="PF01557"/>
    </source>
</evidence>
<comment type="similarity">
    <text evidence="1">Belongs to the FAH family.</text>
</comment>
<evidence type="ECO:0000256" key="2">
    <source>
        <dbReference type="ARBA" id="ARBA00022723"/>
    </source>
</evidence>
<dbReference type="Proteomes" id="UP000283832">
    <property type="component" value="Unassembled WGS sequence"/>
</dbReference>
<reference evidence="4 5" key="1">
    <citation type="submission" date="2018-08" db="EMBL/GenBank/DDBJ databases">
        <title>Jishengella sp. nov., isolated from a root of Azadirachta indica A. Juss. var. siamensis Valenton.</title>
        <authorList>
            <person name="Kuncharoen N."/>
            <person name="Tanasupawat S."/>
            <person name="Kudo T."/>
            <person name="Ohkuma M."/>
        </authorList>
    </citation>
    <scope>NUCLEOTIDE SEQUENCE [LARGE SCALE GENOMIC DNA]</scope>
    <source>
        <strain evidence="4 5">AZ1-13</strain>
    </source>
</reference>
<dbReference type="GO" id="GO:0044281">
    <property type="term" value="P:small molecule metabolic process"/>
    <property type="evidence" value="ECO:0007669"/>
    <property type="project" value="UniProtKB-ARBA"/>
</dbReference>
<dbReference type="Gene3D" id="3.90.850.10">
    <property type="entry name" value="Fumarylacetoacetase-like, C-terminal domain"/>
    <property type="match status" value="1"/>
</dbReference>